<dbReference type="AlphaFoldDB" id="A0A3B1DDI0"/>
<keyword evidence="4" id="KW-0547">Nucleotide-binding</keyword>
<dbReference type="Gene3D" id="3.40.50.300">
    <property type="entry name" value="P-loop containing nucleotide triphosphate hydrolases"/>
    <property type="match status" value="1"/>
</dbReference>
<dbReference type="GO" id="GO:0004386">
    <property type="term" value="F:helicase activity"/>
    <property type="evidence" value="ECO:0007669"/>
    <property type="project" value="UniProtKB-KW"/>
</dbReference>
<dbReference type="SMART" id="SM00490">
    <property type="entry name" value="HELICc"/>
    <property type="match status" value="1"/>
</dbReference>
<dbReference type="PANTHER" id="PTHR10799">
    <property type="entry name" value="SNF2/RAD54 HELICASE FAMILY"/>
    <property type="match status" value="1"/>
</dbReference>
<feature type="domain" description="Helicase ATP-binding" evidence="2">
    <location>
        <begin position="428"/>
        <end position="597"/>
    </location>
</feature>
<dbReference type="PROSITE" id="PS51194">
    <property type="entry name" value="HELICASE_CTER"/>
    <property type="match status" value="1"/>
</dbReference>
<organism evidence="4">
    <name type="scientific">hydrothermal vent metagenome</name>
    <dbReference type="NCBI Taxonomy" id="652676"/>
    <lineage>
        <taxon>unclassified sequences</taxon>
        <taxon>metagenomes</taxon>
        <taxon>ecological metagenomes</taxon>
    </lineage>
</organism>
<evidence type="ECO:0000259" key="2">
    <source>
        <dbReference type="PROSITE" id="PS51192"/>
    </source>
</evidence>
<proteinExistence type="predicted"/>
<keyword evidence="4" id="KW-0347">Helicase</keyword>
<evidence type="ECO:0000313" key="4">
    <source>
        <dbReference type="EMBL" id="VAX32930.1"/>
    </source>
</evidence>
<reference evidence="4" key="1">
    <citation type="submission" date="2018-06" db="EMBL/GenBank/DDBJ databases">
        <authorList>
            <person name="Zhirakovskaya E."/>
        </authorList>
    </citation>
    <scope>NUCLEOTIDE SEQUENCE</scope>
</reference>
<dbReference type="GO" id="GO:0005524">
    <property type="term" value="F:ATP binding"/>
    <property type="evidence" value="ECO:0007669"/>
    <property type="project" value="InterPro"/>
</dbReference>
<dbReference type="Pfam" id="PF12419">
    <property type="entry name" value="DUF3670"/>
    <property type="match status" value="1"/>
</dbReference>
<dbReference type="InterPro" id="IPR027417">
    <property type="entry name" value="P-loop_NTPase"/>
</dbReference>
<name>A0A3B1DDI0_9ZZZZ</name>
<dbReference type="InterPro" id="IPR049730">
    <property type="entry name" value="SNF2/RAD54-like_C"/>
</dbReference>
<gene>
    <name evidence="4" type="ORF">MNBD_NITROSPIRAE01-1404</name>
</gene>
<dbReference type="SMART" id="SM00487">
    <property type="entry name" value="DEXDc"/>
    <property type="match status" value="1"/>
</dbReference>
<dbReference type="InterPro" id="IPR022138">
    <property type="entry name" value="DUF3670"/>
</dbReference>
<dbReference type="CDD" id="cd18012">
    <property type="entry name" value="DEXQc_arch_SWI2_SNF2"/>
    <property type="match status" value="1"/>
</dbReference>
<dbReference type="InterPro" id="IPR014001">
    <property type="entry name" value="Helicase_ATP-bd"/>
</dbReference>
<protein>
    <submittedName>
        <fullName evidence="4">Helicase, SNF2/RAD54 family</fullName>
    </submittedName>
</protein>
<evidence type="ECO:0000259" key="3">
    <source>
        <dbReference type="PROSITE" id="PS51194"/>
    </source>
</evidence>
<accession>A0A3B1DDI0</accession>
<sequence>MSYKLKITPSGQLQLQVNEEERVNAFMKEVIEGFKRSMSEGLFKLAVQDTGETEPSILFWRELGLLYLSRLCHLTAVNDEQMGVEVPSHDELNALLANAPPMTGAEYLNVDVMTRLWQTLDHWTVKAVLDSDLNLSVWLKKHAPRWHQVGRVCFHLAENKNDPDYPFAFMATYAPRLGRSGRLQFQPLSKALQEYAGARNKKLLVHLLMPVQCAAEKSTLVNDLLDSGDLFHPLAWTAKEAYSFLQEVPIFEESGLFVRLPDWWRARKRVRIAVSIGEKRKNNFGLDAMLDFNLNFALGDERLSETEFKDLLKSQDGMIYLKGQWVEVDQEKLSQALAHWKQVEEQTKHGALSFAEGMRLLAGAEIDLGSANDRKDEIHDWSAITAGNWLKEQLAEIRATNLVNMREADKALKGKLRPYQQEGLHWLRMLVKLQLGACLADDMGLGKTIQVIALLLHLKREKKNPHKPTLLVMPASLLANWKSELANFAPSLRILFIHPSECDRPSLEALASHPEMALAKIDVALTSYGMLQRQEWLADIPWRLLVLDEAQAIKNPGTRQCRAVKKLKSEARIALTGTPIENRLSDLWSLFDFLCPGLLGSSTVFKNFIKGLEGHEESHFAPLKNLISPYILRRLKTDKKIISDLPDKTEVKAYCGLSKIQAVVYSQAVVDLRRALETSEGIKRRGLVLSFLMRFKQICNHPSQSLGDGRYAPHESGKFERLQRLCEEISARQEKVLIFTQFREIIDPLADLLRAVFGRTGLILHGGTAVKKRKSLVDAFQTENGPPFFILSLKAGGTGLNLTAASHVIHFDRWWNPAVENQATDRAFRIGQKKNVLVHKFICRGTVEEKIDALIEEKVSLGKNLLGGGTETLLTALGDEALLDLVSLDLNHITMQERSDELG</sequence>
<feature type="domain" description="Helicase C-terminal" evidence="3">
    <location>
        <begin position="721"/>
        <end position="889"/>
    </location>
</feature>
<dbReference type="InterPro" id="IPR038718">
    <property type="entry name" value="SNF2-like_sf"/>
</dbReference>
<dbReference type="GO" id="GO:0016787">
    <property type="term" value="F:hydrolase activity"/>
    <property type="evidence" value="ECO:0007669"/>
    <property type="project" value="UniProtKB-KW"/>
</dbReference>
<dbReference type="Gene3D" id="3.40.50.10810">
    <property type="entry name" value="Tandem AAA-ATPase domain"/>
    <property type="match status" value="1"/>
</dbReference>
<keyword evidence="4" id="KW-0067">ATP-binding</keyword>
<dbReference type="PROSITE" id="PS51192">
    <property type="entry name" value="HELICASE_ATP_BIND_1"/>
    <property type="match status" value="1"/>
</dbReference>
<dbReference type="Pfam" id="PF00271">
    <property type="entry name" value="Helicase_C"/>
    <property type="match status" value="1"/>
</dbReference>
<dbReference type="InterPro" id="IPR000330">
    <property type="entry name" value="SNF2_N"/>
</dbReference>
<dbReference type="Pfam" id="PF00176">
    <property type="entry name" value="SNF2-rel_dom"/>
    <property type="match status" value="1"/>
</dbReference>
<dbReference type="EMBL" id="UOGF01000099">
    <property type="protein sequence ID" value="VAX32930.1"/>
    <property type="molecule type" value="Genomic_DNA"/>
</dbReference>
<evidence type="ECO:0000256" key="1">
    <source>
        <dbReference type="ARBA" id="ARBA00022801"/>
    </source>
</evidence>
<dbReference type="CDD" id="cd18793">
    <property type="entry name" value="SF2_C_SNF"/>
    <property type="match status" value="1"/>
</dbReference>
<keyword evidence="1" id="KW-0378">Hydrolase</keyword>
<dbReference type="SUPFAM" id="SSF52540">
    <property type="entry name" value="P-loop containing nucleoside triphosphate hydrolases"/>
    <property type="match status" value="2"/>
</dbReference>
<dbReference type="InterPro" id="IPR001650">
    <property type="entry name" value="Helicase_C-like"/>
</dbReference>